<comment type="caution">
    <text evidence="3">The sequence shown here is derived from an EMBL/GenBank/DDBJ whole genome shotgun (WGS) entry which is preliminary data.</text>
</comment>
<accession>A0A6L3ST87</accession>
<dbReference type="Gene3D" id="3.90.1300.10">
    <property type="entry name" value="Amidase signature (AS) domain"/>
    <property type="match status" value="1"/>
</dbReference>
<protein>
    <submittedName>
        <fullName evidence="3">Amidase</fullName>
    </submittedName>
</protein>
<feature type="domain" description="Amidase" evidence="2">
    <location>
        <begin position="52"/>
        <end position="495"/>
    </location>
</feature>
<organism evidence="3 4">
    <name type="scientific">Methylobacterium soli</name>
    <dbReference type="NCBI Taxonomy" id="553447"/>
    <lineage>
        <taxon>Bacteria</taxon>
        <taxon>Pseudomonadati</taxon>
        <taxon>Pseudomonadota</taxon>
        <taxon>Alphaproteobacteria</taxon>
        <taxon>Hyphomicrobiales</taxon>
        <taxon>Methylobacteriaceae</taxon>
        <taxon>Methylobacterium</taxon>
    </lineage>
</organism>
<feature type="chain" id="PRO_5027103900" evidence="1">
    <location>
        <begin position="24"/>
        <end position="523"/>
    </location>
</feature>
<dbReference type="AlphaFoldDB" id="A0A6L3ST87"/>
<feature type="signal peptide" evidence="1">
    <location>
        <begin position="1"/>
        <end position="23"/>
    </location>
</feature>
<gene>
    <name evidence="3" type="ORF">F6X53_29165</name>
</gene>
<sequence length="523" mass="54588">MFKHTIELSTAALILAHALPARAQTPFTVEEATIADLHDALAAGQITCRGFVQAYLDRIAAYDQAGPKLAAIREVNQKALTQADEFDKNRGRLASEPLACVPLVPKDNYNTAELPTTGGSASLAGAQPAKDASAVAKLRKAGAIILAKANMQEFALGGVSVSSLGGQVRNPYDLTRTPGGSSGGTGVAVAANLALAGMGSDTVNSIRSPASANNLVGLRATQGLISLNGIMPVSKTQDAIGPITRTVADAAALLQAVAGPDLNDPLTSPSAGKVPESYSAFLKPEALKGARLGVVKALFGTKPEHAEVNRVMQQAMDALEKAGATLVTIEDPEFEADKLNAEDDVQTYEFKALFNQYLAAIPNAPQKDLAGIIGSGQFHKAALEKFLTGAEARQDGMADPEYKARLERIAAFKVRVASVLDSEHLDALIYPLQKRLVVPIGELNQADRNGIVAGLTGYPAIDVPAGFSAPSETAPLGVPIGMDLLGRPWSEGKLLGFAYAFEQATKVRQPPASTPPLTASSSR</sequence>
<dbReference type="RefSeq" id="WP_151004962.1">
    <property type="nucleotide sequence ID" value="NZ_VZZK01000055.1"/>
</dbReference>
<evidence type="ECO:0000313" key="4">
    <source>
        <dbReference type="Proteomes" id="UP000474159"/>
    </source>
</evidence>
<keyword evidence="4" id="KW-1185">Reference proteome</keyword>
<evidence type="ECO:0000259" key="2">
    <source>
        <dbReference type="Pfam" id="PF01425"/>
    </source>
</evidence>
<evidence type="ECO:0000313" key="3">
    <source>
        <dbReference type="EMBL" id="KAB1071234.1"/>
    </source>
</evidence>
<dbReference type="InterPro" id="IPR023631">
    <property type="entry name" value="Amidase_dom"/>
</dbReference>
<name>A0A6L3ST87_9HYPH</name>
<dbReference type="PANTHER" id="PTHR42678">
    <property type="entry name" value="AMIDASE"/>
    <property type="match status" value="1"/>
</dbReference>
<evidence type="ECO:0000256" key="1">
    <source>
        <dbReference type="SAM" id="SignalP"/>
    </source>
</evidence>
<dbReference type="EMBL" id="VZZK01000055">
    <property type="protein sequence ID" value="KAB1071234.1"/>
    <property type="molecule type" value="Genomic_DNA"/>
</dbReference>
<proteinExistence type="predicted"/>
<dbReference type="OrthoDB" id="8872210at2"/>
<keyword evidence="1" id="KW-0732">Signal</keyword>
<reference evidence="3 4" key="1">
    <citation type="submission" date="2019-09" db="EMBL/GenBank/DDBJ databases">
        <title>YIM 48816 draft genome.</title>
        <authorList>
            <person name="Jiang L."/>
        </authorList>
    </citation>
    <scope>NUCLEOTIDE SEQUENCE [LARGE SCALE GENOMIC DNA]</scope>
    <source>
        <strain evidence="3 4">YIM 48816</strain>
    </source>
</reference>
<dbReference type="Proteomes" id="UP000474159">
    <property type="component" value="Unassembled WGS sequence"/>
</dbReference>
<dbReference type="SUPFAM" id="SSF75304">
    <property type="entry name" value="Amidase signature (AS) enzymes"/>
    <property type="match status" value="1"/>
</dbReference>
<dbReference type="PANTHER" id="PTHR42678:SF5">
    <property type="entry name" value="GLUTAMYL-TRNA(GLN) AMIDOTRANSFERASE SUBUNIT A"/>
    <property type="match status" value="1"/>
</dbReference>
<dbReference type="Pfam" id="PF01425">
    <property type="entry name" value="Amidase"/>
    <property type="match status" value="1"/>
</dbReference>
<dbReference type="InterPro" id="IPR036928">
    <property type="entry name" value="AS_sf"/>
</dbReference>